<evidence type="ECO:0000259" key="4">
    <source>
        <dbReference type="Pfam" id="PF00150"/>
    </source>
</evidence>
<dbReference type="PROSITE" id="PS51257">
    <property type="entry name" value="PROKAR_LIPOPROTEIN"/>
    <property type="match status" value="1"/>
</dbReference>
<dbReference type="KEGG" id="laj:A0128_10240"/>
<dbReference type="PANTHER" id="PTHR31263:SF0">
    <property type="entry name" value="CELLULASE FAMILY PROTEIN (AFU_ORTHOLOGUE AFUA_5G14560)"/>
    <property type="match status" value="1"/>
</dbReference>
<evidence type="ECO:0000256" key="3">
    <source>
        <dbReference type="RuleBase" id="RU361153"/>
    </source>
</evidence>
<dbReference type="Proteomes" id="UP000094197">
    <property type="component" value="Chromosome 1"/>
</dbReference>
<keyword evidence="2 3" id="KW-0326">Glycosidase</keyword>
<protein>
    <submittedName>
        <fullName evidence="5">Glycosyl hydrolase family 5</fullName>
    </submittedName>
</protein>
<sequence length="647" mass="72410">MRKKSIQSQPPIQNRFLTRFWIALLLLILVACDTNRSEPEFLSTALGLSFDNSAQTTSASLSKPLTTTSSNFLLNSGNTLNLPLSADGRYIVDNNQNRFKLKSVNWYGASDTKYVVAGLDKQPIEHIVSLIQEWGFNSVRLPFSNLMIHSTTPVSNDAVAANPQFYGKTPLEIYDATVNALSSAGILVILNNHTTFSEWCCGYDYNGLWYHTGSTFAYNQTTEMWQADWLTMVRRYKTNPLVAGADLRNEVRTMRKGDTHIPDSPNWGSNDVNDWHKASQDLGALITKENSNLLVIVEGINWWGLIPILGSGERPHLKPIKDLPIHLPLSNKLVYAAHNYAYIGPNHNGDDSTSNGNIKYKEMDENTFLNTIQNEWGYVATPEMYYSAPVWVSEFGVSPSNSSAQDKEWFRRLVTFLIEKDLDFAYWPLNGNDEWGLLSSDWSRTLKDDWRFEHLNRLLSSSGRIGSVQENHYSNLTIGNGNDNASTLYIDWDNGANKGTCPDGFRMNGLSTNQKALCTDQATGNLWASNRNYNVQAVYETGTRYHGNGDWAGGFTKYECPQNFYVAGFSKRNWGTSGILCSESKIVLSNSCRTVWFDRGDNRSSNKGGDWAYGSYKGQCGDSEYVGGIAQRNGGASALLCCQIRNP</sequence>
<feature type="domain" description="Glycoside hydrolase family 5" evidence="4">
    <location>
        <begin position="104"/>
        <end position="432"/>
    </location>
</feature>
<proteinExistence type="inferred from homology"/>
<dbReference type="InterPro" id="IPR001547">
    <property type="entry name" value="Glyco_hydro_5"/>
</dbReference>
<dbReference type="GO" id="GO:0000272">
    <property type="term" value="P:polysaccharide catabolic process"/>
    <property type="evidence" value="ECO:0007669"/>
    <property type="project" value="InterPro"/>
</dbReference>
<organism evidence="5 6">
    <name type="scientific">Leptospira tipperaryensis</name>
    <dbReference type="NCBI Taxonomy" id="2564040"/>
    <lineage>
        <taxon>Bacteria</taxon>
        <taxon>Pseudomonadati</taxon>
        <taxon>Spirochaetota</taxon>
        <taxon>Spirochaetia</taxon>
        <taxon>Leptospirales</taxon>
        <taxon>Leptospiraceae</taxon>
        <taxon>Leptospira</taxon>
    </lineage>
</organism>
<accession>A0A1D7UX80</accession>
<gene>
    <name evidence="5" type="ORF">A0128_10240</name>
</gene>
<dbReference type="RefSeq" id="WP_069607419.1">
    <property type="nucleotide sequence ID" value="NZ_CP015217.1"/>
</dbReference>
<dbReference type="GO" id="GO:0004553">
    <property type="term" value="F:hydrolase activity, hydrolyzing O-glycosyl compounds"/>
    <property type="evidence" value="ECO:0007669"/>
    <property type="project" value="InterPro"/>
</dbReference>
<keyword evidence="1 3" id="KW-0378">Hydrolase</keyword>
<dbReference type="InterPro" id="IPR017853">
    <property type="entry name" value="GH"/>
</dbReference>
<name>A0A1D7UX80_9LEPT</name>
<dbReference type="EMBL" id="CP015217">
    <property type="protein sequence ID" value="AOP34192.1"/>
    <property type="molecule type" value="Genomic_DNA"/>
</dbReference>
<dbReference type="OrthoDB" id="9800475at2"/>
<dbReference type="Pfam" id="PF00150">
    <property type="entry name" value="Cellulase"/>
    <property type="match status" value="1"/>
</dbReference>
<evidence type="ECO:0000313" key="5">
    <source>
        <dbReference type="EMBL" id="AOP34192.1"/>
    </source>
</evidence>
<evidence type="ECO:0000313" key="6">
    <source>
        <dbReference type="Proteomes" id="UP000094197"/>
    </source>
</evidence>
<keyword evidence="6" id="KW-1185">Reference proteome</keyword>
<dbReference type="AlphaFoldDB" id="A0A1D7UX80"/>
<dbReference type="SUPFAM" id="SSF51445">
    <property type="entry name" value="(Trans)glycosidases"/>
    <property type="match status" value="1"/>
</dbReference>
<evidence type="ECO:0000256" key="2">
    <source>
        <dbReference type="ARBA" id="ARBA00023295"/>
    </source>
</evidence>
<reference evidence="5 6" key="1">
    <citation type="submission" date="2016-04" db="EMBL/GenBank/DDBJ databases">
        <title>Complete genome seqeunce of Leptospira alstonii serovar Room22.</title>
        <authorList>
            <person name="Nally J.E."/>
            <person name="Bayles D.O."/>
            <person name="Hurley D."/>
            <person name="Fanning S."/>
            <person name="McMahon B.J."/>
            <person name="Arent Z."/>
        </authorList>
    </citation>
    <scope>NUCLEOTIDE SEQUENCE [LARGE SCALE GENOMIC DNA]</scope>
    <source>
        <strain evidence="5 6">GWTS #1</strain>
    </source>
</reference>
<dbReference type="Gene3D" id="3.20.20.80">
    <property type="entry name" value="Glycosidases"/>
    <property type="match status" value="1"/>
</dbReference>
<comment type="similarity">
    <text evidence="3">Belongs to the glycosyl hydrolase 5 (cellulase A) family.</text>
</comment>
<dbReference type="PANTHER" id="PTHR31263">
    <property type="entry name" value="CELLULASE FAMILY PROTEIN (AFU_ORTHOLOGUE AFUA_5G14560)"/>
    <property type="match status" value="1"/>
</dbReference>
<evidence type="ECO:0000256" key="1">
    <source>
        <dbReference type="ARBA" id="ARBA00022801"/>
    </source>
</evidence>